<dbReference type="RefSeq" id="WP_270149521.1">
    <property type="nucleotide sequence ID" value="NZ_CP115450.1"/>
</dbReference>
<feature type="domain" description="Pyridoxamine 5'-phosphate oxidase N-terminal" evidence="2">
    <location>
        <begin position="5"/>
        <end position="121"/>
    </location>
</feature>
<sequence length="145" mass="16451">MGMWTEDIRARVAEARIWFVATTGADGAPHVTPMWIGLEDDRVFFNTSIGRVKERNLRHDPRVCLSNADPADPYDRVQIHGRAVEFVTGEQADRQMDRLAHKYLGVEEYGWRIPGERRVTVFIEPTRIRRIVGVEPLPAAARAAG</sequence>
<proteinExistence type="predicted"/>
<evidence type="ECO:0000259" key="2">
    <source>
        <dbReference type="Pfam" id="PF01243"/>
    </source>
</evidence>
<dbReference type="InterPro" id="IPR012349">
    <property type="entry name" value="Split_barrel_FMN-bd"/>
</dbReference>
<protein>
    <submittedName>
        <fullName evidence="3">PPOX class F420-dependent oxidoreductase</fullName>
    </submittedName>
</protein>
<gene>
    <name evidence="3" type="ORF">O1G21_35320</name>
</gene>
<dbReference type="PANTHER" id="PTHR35176:SF6">
    <property type="entry name" value="HEME OXYGENASE HI_0854-RELATED"/>
    <property type="match status" value="1"/>
</dbReference>
<dbReference type="Gene3D" id="2.30.110.10">
    <property type="entry name" value="Electron Transport, Fmn-binding Protein, Chain A"/>
    <property type="match status" value="1"/>
</dbReference>
<reference evidence="4" key="1">
    <citation type="submission" date="2022-12" db="EMBL/GenBank/DDBJ databases">
        <authorList>
            <person name="Mo P."/>
        </authorList>
    </citation>
    <scope>NUCLEOTIDE SEQUENCE [LARGE SCALE GENOMIC DNA]</scope>
    <source>
        <strain evidence="4">HUAS 3-15</strain>
    </source>
</reference>
<dbReference type="NCBIfam" id="TIGR03618">
    <property type="entry name" value="Rv1155_F420"/>
    <property type="match status" value="1"/>
</dbReference>
<accession>A0ABY7QEV3</accession>
<dbReference type="InterPro" id="IPR019920">
    <property type="entry name" value="F420-binding_dom_put"/>
</dbReference>
<evidence type="ECO:0000256" key="1">
    <source>
        <dbReference type="ARBA" id="ARBA00023002"/>
    </source>
</evidence>
<dbReference type="Pfam" id="PF01243">
    <property type="entry name" value="PNPOx_N"/>
    <property type="match status" value="1"/>
</dbReference>
<dbReference type="SUPFAM" id="SSF50475">
    <property type="entry name" value="FMN-binding split barrel"/>
    <property type="match status" value="1"/>
</dbReference>
<dbReference type="EMBL" id="CP115450">
    <property type="protein sequence ID" value="WBP90621.1"/>
    <property type="molecule type" value="Genomic_DNA"/>
</dbReference>
<evidence type="ECO:0000313" key="3">
    <source>
        <dbReference type="EMBL" id="WBP90621.1"/>
    </source>
</evidence>
<organism evidence="3 4">
    <name type="scientific">Kitasatospora cathayae</name>
    <dbReference type="NCBI Taxonomy" id="3004092"/>
    <lineage>
        <taxon>Bacteria</taxon>
        <taxon>Bacillati</taxon>
        <taxon>Actinomycetota</taxon>
        <taxon>Actinomycetes</taxon>
        <taxon>Kitasatosporales</taxon>
        <taxon>Streptomycetaceae</taxon>
        <taxon>Kitasatospora</taxon>
    </lineage>
</organism>
<dbReference type="InterPro" id="IPR052019">
    <property type="entry name" value="F420H2_bilvrd_red/Heme_oxyg"/>
</dbReference>
<dbReference type="Proteomes" id="UP001212821">
    <property type="component" value="Chromosome"/>
</dbReference>
<name>A0ABY7QEV3_9ACTN</name>
<keyword evidence="1" id="KW-0560">Oxidoreductase</keyword>
<dbReference type="PANTHER" id="PTHR35176">
    <property type="entry name" value="HEME OXYGENASE HI_0854-RELATED"/>
    <property type="match status" value="1"/>
</dbReference>
<dbReference type="InterPro" id="IPR011576">
    <property type="entry name" value="Pyridox_Oxase_N"/>
</dbReference>
<keyword evidence="4" id="KW-1185">Reference proteome</keyword>
<evidence type="ECO:0000313" key="4">
    <source>
        <dbReference type="Proteomes" id="UP001212821"/>
    </source>
</evidence>